<organism evidence="4 5">
    <name type="scientific">Camellia sinensis var. sinensis</name>
    <name type="common">China tea</name>
    <dbReference type="NCBI Taxonomy" id="542762"/>
    <lineage>
        <taxon>Eukaryota</taxon>
        <taxon>Viridiplantae</taxon>
        <taxon>Streptophyta</taxon>
        <taxon>Embryophyta</taxon>
        <taxon>Tracheophyta</taxon>
        <taxon>Spermatophyta</taxon>
        <taxon>Magnoliopsida</taxon>
        <taxon>eudicotyledons</taxon>
        <taxon>Gunneridae</taxon>
        <taxon>Pentapetalae</taxon>
        <taxon>asterids</taxon>
        <taxon>Ericales</taxon>
        <taxon>Theaceae</taxon>
        <taxon>Camellia</taxon>
    </lineage>
</organism>
<dbReference type="PANTHER" id="PTHR46288:SF27">
    <property type="entry name" value="CYSTEINE_HISTIDINE-RICH C1 DOMAIN FAMILY PROTEIN"/>
    <property type="match status" value="1"/>
</dbReference>
<feature type="domain" description="DC1" evidence="3">
    <location>
        <begin position="392"/>
        <end position="446"/>
    </location>
</feature>
<dbReference type="EMBL" id="SDRB02000629">
    <property type="protein sequence ID" value="THG22887.1"/>
    <property type="molecule type" value="Genomic_DNA"/>
</dbReference>
<keyword evidence="2" id="KW-1133">Transmembrane helix</keyword>
<reference evidence="4 5" key="1">
    <citation type="journal article" date="2018" name="Proc. Natl. Acad. Sci. U.S.A.">
        <title>Draft genome sequence of Camellia sinensis var. sinensis provides insights into the evolution of the tea genome and tea quality.</title>
        <authorList>
            <person name="Wei C."/>
            <person name="Yang H."/>
            <person name="Wang S."/>
            <person name="Zhao J."/>
            <person name="Liu C."/>
            <person name="Gao L."/>
            <person name="Xia E."/>
            <person name="Lu Y."/>
            <person name="Tai Y."/>
            <person name="She G."/>
            <person name="Sun J."/>
            <person name="Cao H."/>
            <person name="Tong W."/>
            <person name="Gao Q."/>
            <person name="Li Y."/>
            <person name="Deng W."/>
            <person name="Jiang X."/>
            <person name="Wang W."/>
            <person name="Chen Q."/>
            <person name="Zhang S."/>
            <person name="Li H."/>
            <person name="Wu J."/>
            <person name="Wang P."/>
            <person name="Li P."/>
            <person name="Shi C."/>
            <person name="Zheng F."/>
            <person name="Jian J."/>
            <person name="Huang B."/>
            <person name="Shan D."/>
            <person name="Shi M."/>
            <person name="Fang C."/>
            <person name="Yue Y."/>
            <person name="Li F."/>
            <person name="Li D."/>
            <person name="Wei S."/>
            <person name="Han B."/>
            <person name="Jiang C."/>
            <person name="Yin Y."/>
            <person name="Xia T."/>
            <person name="Zhang Z."/>
            <person name="Bennetzen J.L."/>
            <person name="Zhao S."/>
            <person name="Wan X."/>
        </authorList>
    </citation>
    <scope>NUCLEOTIDE SEQUENCE [LARGE SCALE GENOMIC DNA]</scope>
    <source>
        <strain evidence="5">cv. Shuchazao</strain>
        <tissue evidence="4">Leaf</tissue>
    </source>
</reference>
<dbReference type="PANTHER" id="PTHR46288">
    <property type="entry name" value="PHORBOL-ESTER/DAG-TYPE DOMAIN-CONTAINING PROTEIN"/>
    <property type="match status" value="1"/>
</dbReference>
<evidence type="ECO:0000313" key="4">
    <source>
        <dbReference type="EMBL" id="THG22887.1"/>
    </source>
</evidence>
<gene>
    <name evidence="4" type="ORF">TEA_022712</name>
</gene>
<sequence>MGSKKKILSKYFIHEHTLELNDHKAEDNIGDDCIVCGESVSNGQYYRCSVCPSTLIHHYPCSEIQFQIDQHPFHPPHRTLLFSQKGYPNLFCDACGRCCSFGTYKCGDCDFVLDVKCALLTNNNSHHHHQPNHFHPLISCKNKYKFFSYTCCYCDIRIDGDWVYACLECKGFLDHSCAELPWKIEHPFHSLHPLVLLHRQTSDWQLHRLRFKFNNSPTHIPWLSAKNFGKFPFRRCYACRLSLSDSIYFCPECCVLLHESCADLPPEINHLLHPNHTLTLRNNPPSPITFSCRQQCGACLSYLGGIFYECSDCEWYMDVRCAFLSKPTLMRSKIHRHPLALVCGEDNARVYCYTGSNLCLSRIPFFRCVWCNVNQHVHCISALPPTLKYNNHVHPLTLTYCPIKDRPDEDDNAEFYCDACEERRDLALPTYYCKDGCQFVAHPHCVVSEIIHSLEEEWSKHGKVEVKIDFVDIALKTVLSTNFLVLLEPSSESAYVLQALLLHFPFVYVPIFPSFIFFEVRMRTKKCKVFSKPTKGVFKEKKARSCYVYTQDGDEDEDEDNKTDMIKVLMKKFVSGVTLPRENWDSTSKVIEDGNNMILEDRVSILEVLLSKFGDFSKSSRLGTKATMLFTVTVCEAVHDICSTRIGEITTSQLLIWLHSFALAQYAGFEIQFVIARLTELVRTHFGRQADYDIPVDLELAKMGVPIATQLAVVDSKELTNIEQDGETDDDLWKKVSWQLTIMKLDETIEDLKKKKQALLKMQEVRCLRNECLGDVLGLMGQMAGASLL</sequence>
<comment type="caution">
    <text evidence="4">The sequence shown here is derived from an EMBL/GenBank/DDBJ whole genome shotgun (WGS) entry which is preliminary data.</text>
</comment>
<keyword evidence="1" id="KW-0677">Repeat</keyword>
<dbReference type="Pfam" id="PF03107">
    <property type="entry name" value="C1_2"/>
    <property type="match status" value="2"/>
</dbReference>
<keyword evidence="2" id="KW-0812">Transmembrane</keyword>
<dbReference type="Proteomes" id="UP000306102">
    <property type="component" value="Unassembled WGS sequence"/>
</dbReference>
<evidence type="ECO:0000313" key="5">
    <source>
        <dbReference type="Proteomes" id="UP000306102"/>
    </source>
</evidence>
<evidence type="ECO:0000256" key="2">
    <source>
        <dbReference type="SAM" id="Phobius"/>
    </source>
</evidence>
<dbReference type="STRING" id="542762.A0A4V3WR50"/>
<feature type="domain" description="DC1" evidence="3">
    <location>
        <begin position="72"/>
        <end position="118"/>
    </location>
</feature>
<accession>A0A4V3WR50</accession>
<evidence type="ECO:0000259" key="3">
    <source>
        <dbReference type="Pfam" id="PF03107"/>
    </source>
</evidence>
<dbReference type="AlphaFoldDB" id="A0A4V3WR50"/>
<keyword evidence="5" id="KW-1185">Reference proteome</keyword>
<dbReference type="InterPro" id="IPR046349">
    <property type="entry name" value="C1-like_sf"/>
</dbReference>
<keyword evidence="2" id="KW-0472">Membrane</keyword>
<dbReference type="SUPFAM" id="SSF57889">
    <property type="entry name" value="Cysteine-rich domain"/>
    <property type="match status" value="4"/>
</dbReference>
<protein>
    <recommendedName>
        <fullName evidence="3">DC1 domain-containing protein</fullName>
    </recommendedName>
</protein>
<feature type="transmembrane region" description="Helical" evidence="2">
    <location>
        <begin position="495"/>
        <end position="518"/>
    </location>
</feature>
<name>A0A4V3WR50_CAMSN</name>
<evidence type="ECO:0000256" key="1">
    <source>
        <dbReference type="ARBA" id="ARBA00022737"/>
    </source>
</evidence>
<proteinExistence type="predicted"/>
<dbReference type="InterPro" id="IPR004146">
    <property type="entry name" value="DC1"/>
</dbReference>